<dbReference type="InterPro" id="IPR017896">
    <property type="entry name" value="4Fe4S_Fe-S-bd"/>
</dbReference>
<dbReference type="EMBL" id="LIIK01000010">
    <property type="protein sequence ID" value="KQM09171.1"/>
    <property type="molecule type" value="Genomic_DNA"/>
</dbReference>
<evidence type="ECO:0000313" key="5">
    <source>
        <dbReference type="EMBL" id="KQM09171.1"/>
    </source>
</evidence>
<dbReference type="Pfam" id="PF12838">
    <property type="entry name" value="Fer4_7"/>
    <property type="match status" value="1"/>
</dbReference>
<dbReference type="SUPFAM" id="SSF54862">
    <property type="entry name" value="4Fe-4S ferredoxins"/>
    <property type="match status" value="1"/>
</dbReference>
<evidence type="ECO:0000256" key="2">
    <source>
        <dbReference type="ARBA" id="ARBA00023004"/>
    </source>
</evidence>
<evidence type="ECO:0000313" key="6">
    <source>
        <dbReference type="Proteomes" id="UP000054172"/>
    </source>
</evidence>
<keyword evidence="2" id="KW-0408">Iron</keyword>
<gene>
    <name evidence="5" type="ORF">AL399_03150</name>
</gene>
<keyword evidence="6" id="KW-1185">Reference proteome</keyword>
<protein>
    <submittedName>
        <fullName evidence="5">Ferredoxin</fullName>
    </submittedName>
</protein>
<organism evidence="5 6">
    <name type="scientific">Candidatus [Bacteroides] periocalifornicus</name>
    <dbReference type="NCBI Taxonomy" id="1702214"/>
    <lineage>
        <taxon>Bacteria</taxon>
        <taxon>Pseudomonadati</taxon>
        <taxon>Bacteroidota</taxon>
    </lineage>
</organism>
<dbReference type="PANTHER" id="PTHR43122">
    <property type="entry name" value="FERREDOXIN SUBUNIT OF PYRUVATE:FLAVODOXIN OXIDOREDUCTASE-RELATED"/>
    <property type="match status" value="1"/>
</dbReference>
<keyword evidence="1" id="KW-0479">Metal-binding</keyword>
<dbReference type="PROSITE" id="PS51379">
    <property type="entry name" value="4FE4S_FER_2"/>
    <property type="match status" value="2"/>
</dbReference>
<feature type="domain" description="4Fe-4S ferredoxin-type" evidence="4">
    <location>
        <begin position="6"/>
        <end position="35"/>
    </location>
</feature>
<comment type="caution">
    <text evidence="5">The sequence shown here is derived from an EMBL/GenBank/DDBJ whole genome shotgun (WGS) entry which is preliminary data.</text>
</comment>
<dbReference type="PANTHER" id="PTHR43122:SF2">
    <property type="entry name" value="FERREDOXIN SUBUNIT OF PYRUVATE:FLAVODOXIN OXIDOREDUCTASE"/>
    <property type="match status" value="1"/>
</dbReference>
<dbReference type="AlphaFoldDB" id="A0A0Q4AYJ1"/>
<reference evidence="5" key="1">
    <citation type="submission" date="2015-08" db="EMBL/GenBank/DDBJ databases">
        <title>Candidatus Bacteriodes Periocalifornicus.</title>
        <authorList>
            <person name="McLean J.S."/>
            <person name="Kelley S."/>
        </authorList>
    </citation>
    <scope>NUCLEOTIDE SEQUENCE [LARGE SCALE GENOMIC DNA]</scope>
    <source>
        <strain evidence="5">12B</strain>
    </source>
</reference>
<evidence type="ECO:0000256" key="1">
    <source>
        <dbReference type="ARBA" id="ARBA00022723"/>
    </source>
</evidence>
<evidence type="ECO:0000256" key="3">
    <source>
        <dbReference type="ARBA" id="ARBA00023014"/>
    </source>
</evidence>
<dbReference type="Gene3D" id="3.30.70.20">
    <property type="match status" value="1"/>
</dbReference>
<dbReference type="Proteomes" id="UP000054172">
    <property type="component" value="Unassembled WGS sequence"/>
</dbReference>
<keyword evidence="3" id="KW-0411">Iron-sulfur</keyword>
<dbReference type="GO" id="GO:0051536">
    <property type="term" value="F:iron-sulfur cluster binding"/>
    <property type="evidence" value="ECO:0007669"/>
    <property type="project" value="UniProtKB-KW"/>
</dbReference>
<name>A0A0Q4AYJ1_9BACT</name>
<dbReference type="InterPro" id="IPR017900">
    <property type="entry name" value="4Fe4S_Fe_S_CS"/>
</dbReference>
<sequence>MAKVIGAIEVEVERCKGCELCEVACPTDVIAMSHEVNAKGYHYAYMKNPDKCIACQSCAVVCPDTVIEVYRLKLA</sequence>
<dbReference type="STRING" id="1702214.AL399_03150"/>
<dbReference type="PROSITE" id="PS00198">
    <property type="entry name" value="4FE4S_FER_1"/>
    <property type="match status" value="2"/>
</dbReference>
<feature type="domain" description="4Fe-4S ferredoxin-type" evidence="4">
    <location>
        <begin position="43"/>
        <end position="72"/>
    </location>
</feature>
<proteinExistence type="predicted"/>
<dbReference type="PATRIC" id="fig|1702214.3.peg.1120"/>
<accession>A0A0Q4AYJ1</accession>
<evidence type="ECO:0000259" key="4">
    <source>
        <dbReference type="PROSITE" id="PS51379"/>
    </source>
</evidence>
<dbReference type="GO" id="GO:0046872">
    <property type="term" value="F:metal ion binding"/>
    <property type="evidence" value="ECO:0007669"/>
    <property type="project" value="UniProtKB-KW"/>
</dbReference>